<dbReference type="AlphaFoldDB" id="N1QSY1"/>
<protein>
    <submittedName>
        <fullName evidence="1">Uncharacterized protein</fullName>
    </submittedName>
</protein>
<name>N1QSY1_AEGTA</name>
<dbReference type="EnsemblPlants" id="EMT01753">
    <property type="protein sequence ID" value="EMT01753"/>
    <property type="gene ID" value="F775_07970"/>
</dbReference>
<organism evidence="1">
    <name type="scientific">Aegilops tauschii</name>
    <name type="common">Tausch's goatgrass</name>
    <name type="synonym">Aegilops squarrosa</name>
    <dbReference type="NCBI Taxonomy" id="37682"/>
    <lineage>
        <taxon>Eukaryota</taxon>
        <taxon>Viridiplantae</taxon>
        <taxon>Streptophyta</taxon>
        <taxon>Embryophyta</taxon>
        <taxon>Tracheophyta</taxon>
        <taxon>Spermatophyta</taxon>
        <taxon>Magnoliopsida</taxon>
        <taxon>Liliopsida</taxon>
        <taxon>Poales</taxon>
        <taxon>Poaceae</taxon>
        <taxon>BOP clade</taxon>
        <taxon>Pooideae</taxon>
        <taxon>Triticodae</taxon>
        <taxon>Triticeae</taxon>
        <taxon>Triticinae</taxon>
        <taxon>Aegilops</taxon>
    </lineage>
</organism>
<evidence type="ECO:0000313" key="1">
    <source>
        <dbReference type="EnsemblPlants" id="EMT01753"/>
    </source>
</evidence>
<accession>N1QSY1</accession>
<reference evidence="1" key="1">
    <citation type="submission" date="2015-06" db="UniProtKB">
        <authorList>
            <consortium name="EnsemblPlants"/>
        </authorList>
    </citation>
    <scope>IDENTIFICATION</scope>
</reference>
<proteinExistence type="predicted"/>
<sequence length="141" mass="15234">MLPSLKPALNRSFVDSGLSISEFTCYRPKPPNPANATLDPCSYTDSLGRHVREGRGPPVPVPGATNVKGNPSIPCINCSVSLKNRLRLLLASLAALHAVLVLSSDSTLSPVTPRYLSIDKQQTYITIANIHNNVRRISFAI</sequence>